<feature type="transmembrane region" description="Helical" evidence="1">
    <location>
        <begin position="144"/>
        <end position="164"/>
    </location>
</feature>
<evidence type="ECO:0000313" key="3">
    <source>
        <dbReference type="Proteomes" id="UP000274822"/>
    </source>
</evidence>
<organism evidence="2 3">
    <name type="scientific">Jimgerdemannia flammicorona</name>
    <dbReference type="NCBI Taxonomy" id="994334"/>
    <lineage>
        <taxon>Eukaryota</taxon>
        <taxon>Fungi</taxon>
        <taxon>Fungi incertae sedis</taxon>
        <taxon>Mucoromycota</taxon>
        <taxon>Mucoromycotina</taxon>
        <taxon>Endogonomycetes</taxon>
        <taxon>Endogonales</taxon>
        <taxon>Endogonaceae</taxon>
        <taxon>Jimgerdemannia</taxon>
    </lineage>
</organism>
<evidence type="ECO:0000256" key="1">
    <source>
        <dbReference type="SAM" id="Phobius"/>
    </source>
</evidence>
<reference evidence="2 3" key="1">
    <citation type="journal article" date="2018" name="New Phytol.">
        <title>Phylogenomics of Endogonaceae and evolution of mycorrhizas within Mucoromycota.</title>
        <authorList>
            <person name="Chang Y."/>
            <person name="Desiro A."/>
            <person name="Na H."/>
            <person name="Sandor L."/>
            <person name="Lipzen A."/>
            <person name="Clum A."/>
            <person name="Barry K."/>
            <person name="Grigoriev I.V."/>
            <person name="Martin F.M."/>
            <person name="Stajich J.E."/>
            <person name="Smith M.E."/>
            <person name="Bonito G."/>
            <person name="Spatafora J.W."/>
        </authorList>
    </citation>
    <scope>NUCLEOTIDE SEQUENCE [LARGE SCALE GENOMIC DNA]</scope>
    <source>
        <strain evidence="2 3">AD002</strain>
    </source>
</reference>
<name>A0A433QI78_9FUNG</name>
<evidence type="ECO:0008006" key="4">
    <source>
        <dbReference type="Google" id="ProtNLM"/>
    </source>
</evidence>
<accession>A0A433QI78</accession>
<dbReference type="SUPFAM" id="SSF103473">
    <property type="entry name" value="MFS general substrate transporter"/>
    <property type="match status" value="1"/>
</dbReference>
<feature type="transmembrane region" description="Helical" evidence="1">
    <location>
        <begin position="176"/>
        <end position="198"/>
    </location>
</feature>
<protein>
    <recommendedName>
        <fullName evidence="4">Major facilitator superfamily domain-containing protein</fullName>
    </recommendedName>
</protein>
<comment type="caution">
    <text evidence="2">The sequence shown here is derived from an EMBL/GenBank/DDBJ whole genome shotgun (WGS) entry which is preliminary data.</text>
</comment>
<gene>
    <name evidence="2" type="ORF">BC938DRAFT_480623</name>
</gene>
<sequence>MIYPYHQFTTNLLFGMAYFAPLYYIDCTYHLIILPRPYPPYILQTLNQLGIPISSAYTVSLGLDATLGSVLTGVCNGASVVGRIVTGFAGDRSSLVVFLERFNLHHSIHPTLEHSFHTPAFIAQFTIVTANVFGAERMPTVNSLLVPAFGIGCLVGNPLAGWILDQTVEGRGYAVLIAYTLIVMLVSCAGAAWLRFYLLDFKTPME</sequence>
<keyword evidence="1" id="KW-0472">Membrane</keyword>
<keyword evidence="1" id="KW-1133">Transmembrane helix</keyword>
<dbReference type="Proteomes" id="UP000274822">
    <property type="component" value="Unassembled WGS sequence"/>
</dbReference>
<evidence type="ECO:0000313" key="2">
    <source>
        <dbReference type="EMBL" id="RUS29469.1"/>
    </source>
</evidence>
<feature type="transmembrane region" description="Helical" evidence="1">
    <location>
        <begin position="12"/>
        <end position="34"/>
    </location>
</feature>
<keyword evidence="3" id="KW-1185">Reference proteome</keyword>
<proteinExistence type="predicted"/>
<dbReference type="EMBL" id="RBNJ01005135">
    <property type="protein sequence ID" value="RUS29469.1"/>
    <property type="molecule type" value="Genomic_DNA"/>
</dbReference>
<keyword evidence="1" id="KW-0812">Transmembrane</keyword>
<dbReference type="AlphaFoldDB" id="A0A433QI78"/>
<dbReference type="InterPro" id="IPR036259">
    <property type="entry name" value="MFS_trans_sf"/>
</dbReference>